<dbReference type="InterPro" id="IPR032675">
    <property type="entry name" value="LRR_dom_sf"/>
</dbReference>
<dbReference type="Gene3D" id="1.10.8.430">
    <property type="entry name" value="Helical domain of apoptotic protease-activating factors"/>
    <property type="match status" value="1"/>
</dbReference>
<evidence type="ECO:0000313" key="8">
    <source>
        <dbReference type="EMBL" id="KAL0915378.1"/>
    </source>
</evidence>
<feature type="domain" description="Disease resistance R13L4/SHOC-2-like LRR" evidence="7">
    <location>
        <begin position="553"/>
        <end position="831"/>
    </location>
</feature>
<evidence type="ECO:0000256" key="3">
    <source>
        <dbReference type="ARBA" id="ARBA00022821"/>
    </source>
</evidence>
<dbReference type="FunFam" id="1.10.8.430:FF:000003">
    <property type="entry name" value="Probable disease resistance protein At5g66910"/>
    <property type="match status" value="1"/>
</dbReference>
<dbReference type="GO" id="GO:0005524">
    <property type="term" value="F:ATP binding"/>
    <property type="evidence" value="ECO:0007669"/>
    <property type="project" value="UniProtKB-KW"/>
</dbReference>
<reference evidence="8 9" key="1">
    <citation type="journal article" date="2024" name="Plant Biotechnol. J.">
        <title>Dendrobium thyrsiflorum genome and its molecular insights into genes involved in important horticultural traits.</title>
        <authorList>
            <person name="Chen B."/>
            <person name="Wang J.Y."/>
            <person name="Zheng P.J."/>
            <person name="Li K.L."/>
            <person name="Liang Y.M."/>
            <person name="Chen X.F."/>
            <person name="Zhang C."/>
            <person name="Zhao X."/>
            <person name="He X."/>
            <person name="Zhang G.Q."/>
            <person name="Liu Z.J."/>
            <person name="Xu Q."/>
        </authorList>
    </citation>
    <scope>NUCLEOTIDE SEQUENCE [LARGE SCALE GENOMIC DNA]</scope>
    <source>
        <strain evidence="8">GZMU011</strain>
    </source>
</reference>
<keyword evidence="2" id="KW-0677">Repeat</keyword>
<dbReference type="PANTHER" id="PTHR33463:SF204">
    <property type="entry name" value="NB-ARC DOMAIN-CONTAINING PROTEIN"/>
    <property type="match status" value="1"/>
</dbReference>
<evidence type="ECO:0000256" key="1">
    <source>
        <dbReference type="ARBA" id="ARBA00008894"/>
    </source>
</evidence>
<dbReference type="Pfam" id="PF23559">
    <property type="entry name" value="WHD_DRP"/>
    <property type="match status" value="1"/>
</dbReference>
<feature type="domain" description="NB-ARC" evidence="5">
    <location>
        <begin position="149"/>
        <end position="320"/>
    </location>
</feature>
<dbReference type="InterPro" id="IPR050905">
    <property type="entry name" value="Plant_NBS-LRR"/>
</dbReference>
<dbReference type="FunFam" id="1.10.10.10:FF:000322">
    <property type="entry name" value="Probable disease resistance protein At1g63360"/>
    <property type="match status" value="1"/>
</dbReference>
<keyword evidence="4" id="KW-0547">Nucleotide-binding</keyword>
<dbReference type="InterPro" id="IPR002182">
    <property type="entry name" value="NB-ARC"/>
</dbReference>
<dbReference type="InterPro" id="IPR042197">
    <property type="entry name" value="Apaf_helical"/>
</dbReference>
<evidence type="ECO:0000313" key="9">
    <source>
        <dbReference type="Proteomes" id="UP001552299"/>
    </source>
</evidence>
<dbReference type="AlphaFoldDB" id="A0ABD0UR75"/>
<proteinExistence type="inferred from homology"/>
<keyword evidence="4" id="KW-0067">ATP-binding</keyword>
<evidence type="ECO:0008006" key="10">
    <source>
        <dbReference type="Google" id="ProtNLM"/>
    </source>
</evidence>
<organism evidence="8 9">
    <name type="scientific">Dendrobium thyrsiflorum</name>
    <name type="common">Pinecone-like raceme dendrobium</name>
    <name type="synonym">Orchid</name>
    <dbReference type="NCBI Taxonomy" id="117978"/>
    <lineage>
        <taxon>Eukaryota</taxon>
        <taxon>Viridiplantae</taxon>
        <taxon>Streptophyta</taxon>
        <taxon>Embryophyta</taxon>
        <taxon>Tracheophyta</taxon>
        <taxon>Spermatophyta</taxon>
        <taxon>Magnoliopsida</taxon>
        <taxon>Liliopsida</taxon>
        <taxon>Asparagales</taxon>
        <taxon>Orchidaceae</taxon>
        <taxon>Epidendroideae</taxon>
        <taxon>Malaxideae</taxon>
        <taxon>Dendrobiinae</taxon>
        <taxon>Dendrobium</taxon>
    </lineage>
</organism>
<dbReference type="Proteomes" id="UP001552299">
    <property type="component" value="Unassembled WGS sequence"/>
</dbReference>
<dbReference type="GO" id="GO:0042742">
    <property type="term" value="P:defense response to bacterium"/>
    <property type="evidence" value="ECO:0007669"/>
    <property type="project" value="UniProtKB-ARBA"/>
</dbReference>
<evidence type="ECO:0000256" key="4">
    <source>
        <dbReference type="ARBA" id="ARBA00022840"/>
    </source>
</evidence>
<evidence type="ECO:0000256" key="2">
    <source>
        <dbReference type="ARBA" id="ARBA00022737"/>
    </source>
</evidence>
<dbReference type="PANTHER" id="PTHR33463">
    <property type="entry name" value="NB-ARC DOMAIN-CONTAINING PROTEIN-RELATED"/>
    <property type="match status" value="1"/>
</dbReference>
<dbReference type="Pfam" id="PF00931">
    <property type="entry name" value="NB-ARC"/>
    <property type="match status" value="1"/>
</dbReference>
<gene>
    <name evidence="8" type="ORF">M5K25_015790</name>
</gene>
<evidence type="ECO:0000259" key="6">
    <source>
        <dbReference type="Pfam" id="PF23559"/>
    </source>
</evidence>
<dbReference type="SUPFAM" id="SSF52540">
    <property type="entry name" value="P-loop containing nucleoside triphosphate hydrolases"/>
    <property type="match status" value="1"/>
</dbReference>
<name>A0ABD0UR75_DENTH</name>
<dbReference type="EMBL" id="JANQDX010000012">
    <property type="protein sequence ID" value="KAL0915378.1"/>
    <property type="molecule type" value="Genomic_DNA"/>
</dbReference>
<dbReference type="Gene3D" id="1.10.10.10">
    <property type="entry name" value="Winged helix-like DNA-binding domain superfamily/Winged helix DNA-binding domain"/>
    <property type="match status" value="1"/>
</dbReference>
<accession>A0ABD0UR75</accession>
<keyword evidence="3" id="KW-0611">Plant defense</keyword>
<evidence type="ECO:0000259" key="7">
    <source>
        <dbReference type="Pfam" id="PF23598"/>
    </source>
</evidence>
<dbReference type="InterPro" id="IPR058922">
    <property type="entry name" value="WHD_DRP"/>
</dbReference>
<dbReference type="InterPro" id="IPR027417">
    <property type="entry name" value="P-loop_NTPase"/>
</dbReference>
<dbReference type="Gene3D" id="3.40.50.300">
    <property type="entry name" value="P-loop containing nucleotide triphosphate hydrolases"/>
    <property type="match status" value="1"/>
</dbReference>
<sequence length="902" mass="102347">MCVNVQFDPLKFLTDIWTGLSRQMGYLRDPKPRITQLTQAKIDLQCKAEDINNRIRCDDRLGKTPTDEVKRWLGKVAEIDETVTKIHNDHENGTFRWCINHRAEQSLAEVSKLVNNSKFDIVATRLVPNGVQEVPAELPPANPTMDSYLSQLQKFLQDDGSRIIGIWGMGGVGKTTLLKLLNQKLHHLADAGTTPPMFDHVIFAEASKDHELGKLQHDISLSLGLTQDCDSTKQAMEIMNFLKNKSFLLLLDDLWKPVILADLGIPKPPENRTKKQKVVFTTRLEGVCGQMQAGRTMKVECLNEEEAWRLFQDKVGEETLQAHARIPQLAPVVAKECGGLPLALVVIGSAMSKKKTPREWQNAITLLQKSRPYEIQGMDDEILRKLKFSYDNLDNHNCRKCFLLCSLWPKDYSIRRTDLIECWMGHGLVDERKFDNISDAYVSGHALISYLQSACLLEPGNNEDREVKMHDVVRDLALWIASDCGERQNRFIVLSGGMASEDSQREAEKMSLVGLGVNDTSSLPSNCLNLKTLMVKKSFSFKSNVKGFFQGTRALTYLDLSYTSIYELPQEIGLLVKLRYLNISQTNIPSLPEQLSNLSELRFLLLRYLESIFIPSGLLQNLGKLSVIDMTHTRCDNWTELSRLRGCLKGVGIVLESIEDLNQLAQLNVLTWRLGLRKLVGFNEPLQLLSPFQLGSRNIRCSIQKLEIKFCESLEVVSMVCDGGGDKSSLSSLEEVELRRLPKLREIIWRGVCPAEMLPNLTVLTISGCHNLRNLSWVIQLPSLVNLTVYRCSEMEQIVNVDNEIGLDGEEENGVGAAGWEFRSLRRLCLRDLKSLRVFGGPFTFSSLEIMHVIDCPEMKALPFRKEMDVRKLKEIWGDRQWWQNLDMEDDDRAALLPYLKV</sequence>
<protein>
    <recommendedName>
        <fullName evidence="10">AAA+ ATPase domain-containing protein</fullName>
    </recommendedName>
</protein>
<keyword evidence="9" id="KW-1185">Reference proteome</keyword>
<feature type="domain" description="Disease resistance protein winged helix" evidence="6">
    <location>
        <begin position="407"/>
        <end position="477"/>
    </location>
</feature>
<dbReference type="PRINTS" id="PR00364">
    <property type="entry name" value="DISEASERSIST"/>
</dbReference>
<dbReference type="GO" id="GO:0002758">
    <property type="term" value="P:innate immune response-activating signaling pathway"/>
    <property type="evidence" value="ECO:0007669"/>
    <property type="project" value="UniProtKB-ARBA"/>
</dbReference>
<dbReference type="InterPro" id="IPR036388">
    <property type="entry name" value="WH-like_DNA-bd_sf"/>
</dbReference>
<dbReference type="FunFam" id="3.40.50.300:FF:001091">
    <property type="entry name" value="Probable disease resistance protein At1g61300"/>
    <property type="match status" value="1"/>
</dbReference>
<dbReference type="GO" id="GO:0009626">
    <property type="term" value="P:plant-type hypersensitive response"/>
    <property type="evidence" value="ECO:0007669"/>
    <property type="project" value="UniProtKB-ARBA"/>
</dbReference>
<dbReference type="Gene3D" id="3.80.10.10">
    <property type="entry name" value="Ribonuclease Inhibitor"/>
    <property type="match status" value="2"/>
</dbReference>
<evidence type="ECO:0000259" key="5">
    <source>
        <dbReference type="Pfam" id="PF00931"/>
    </source>
</evidence>
<comment type="caution">
    <text evidence="8">The sequence shown here is derived from an EMBL/GenBank/DDBJ whole genome shotgun (WGS) entry which is preliminary data.</text>
</comment>
<dbReference type="InterPro" id="IPR055414">
    <property type="entry name" value="LRR_R13L4/SHOC2-like"/>
</dbReference>
<comment type="similarity">
    <text evidence="1">Belongs to the disease resistance NB-LRR family.</text>
</comment>
<dbReference type="Pfam" id="PF23598">
    <property type="entry name" value="LRR_14"/>
    <property type="match status" value="1"/>
</dbReference>
<dbReference type="SUPFAM" id="SSF52058">
    <property type="entry name" value="L domain-like"/>
    <property type="match status" value="1"/>
</dbReference>